<evidence type="ECO:0000313" key="1">
    <source>
        <dbReference type="EMBL" id="KAJ2965433.1"/>
    </source>
</evidence>
<gene>
    <name evidence="1" type="ORF">NQ176_g10618</name>
</gene>
<sequence length="113" mass="11506">MKFSAALVLSAVTAAANASVYIHCADAKLPGGPGGSGTIPYKMLKIGGDSCDYFEGTAGPCADETKSGPLKGQNECNGAYYWKTADGCLNVQLADGSHHYCCDTSNGNTCTAG</sequence>
<dbReference type="EMBL" id="JANJQO010002988">
    <property type="protein sequence ID" value="KAJ2965433.1"/>
    <property type="molecule type" value="Genomic_DNA"/>
</dbReference>
<reference evidence="1" key="1">
    <citation type="submission" date="2022-08" db="EMBL/GenBank/DDBJ databases">
        <title>Genome Sequence of Lecanicillium fungicola.</title>
        <authorList>
            <person name="Buettner E."/>
        </authorList>
    </citation>
    <scope>NUCLEOTIDE SEQUENCE</scope>
    <source>
        <strain evidence="1">Babe33</strain>
    </source>
</reference>
<keyword evidence="2" id="KW-1185">Reference proteome</keyword>
<comment type="caution">
    <text evidence="1">The sequence shown here is derived from an EMBL/GenBank/DDBJ whole genome shotgun (WGS) entry which is preliminary data.</text>
</comment>
<organism evidence="1 2">
    <name type="scientific">Zarea fungicola</name>
    <dbReference type="NCBI Taxonomy" id="93591"/>
    <lineage>
        <taxon>Eukaryota</taxon>
        <taxon>Fungi</taxon>
        <taxon>Dikarya</taxon>
        <taxon>Ascomycota</taxon>
        <taxon>Pezizomycotina</taxon>
        <taxon>Sordariomycetes</taxon>
        <taxon>Hypocreomycetidae</taxon>
        <taxon>Hypocreales</taxon>
        <taxon>Cordycipitaceae</taxon>
        <taxon>Zarea</taxon>
    </lineage>
</organism>
<dbReference type="Proteomes" id="UP001143910">
    <property type="component" value="Unassembled WGS sequence"/>
</dbReference>
<protein>
    <submittedName>
        <fullName evidence="1">Uncharacterized protein</fullName>
    </submittedName>
</protein>
<name>A0ACC1MGR4_9HYPO</name>
<accession>A0ACC1MGR4</accession>
<proteinExistence type="predicted"/>
<evidence type="ECO:0000313" key="2">
    <source>
        <dbReference type="Proteomes" id="UP001143910"/>
    </source>
</evidence>